<keyword evidence="2 5" id="KW-0812">Transmembrane</keyword>
<evidence type="ECO:0000313" key="7">
    <source>
        <dbReference type="Proteomes" id="UP001165289"/>
    </source>
</evidence>
<dbReference type="GO" id="GO:0016020">
    <property type="term" value="C:membrane"/>
    <property type="evidence" value="ECO:0007669"/>
    <property type="project" value="UniProtKB-SubCell"/>
</dbReference>
<protein>
    <submittedName>
        <fullName evidence="6">Phosphatidylinositol-glycan biosynthesis class W protein-like</fullName>
    </submittedName>
</protein>
<gene>
    <name evidence="6" type="ORF">LOD99_544</name>
</gene>
<dbReference type="AlphaFoldDB" id="A0AAV7K8X4"/>
<feature type="transmembrane region" description="Helical" evidence="5">
    <location>
        <begin position="539"/>
        <end position="560"/>
    </location>
</feature>
<dbReference type="GO" id="GO:0005783">
    <property type="term" value="C:endoplasmic reticulum"/>
    <property type="evidence" value="ECO:0007669"/>
    <property type="project" value="TreeGrafter"/>
</dbReference>
<evidence type="ECO:0000313" key="6">
    <source>
        <dbReference type="EMBL" id="KAI6657801.1"/>
    </source>
</evidence>
<dbReference type="InterPro" id="IPR009447">
    <property type="entry name" value="PIGW/GWT1"/>
</dbReference>
<sequence length="721" mass="82889">MKSSILRVTILAEGLILAKRSNFSGHTLSTTVRRHSFTNSQSVKAFIRFPMNTLIAKPARVVFSNSLVERSKFKKQRTPTQRVVMYINRLNGWTHPMGNKINSFIKAILKRQQGDGKVNIEKTLEQVRRFLDGVKKHLLTEKIDVMTRKFRGQITENATKGESVEISEDDLNERLDAICENCLYNIILRPIYEHLIKQIRYYLSKNKDLEKISINIDKGVSKSPVYLGVRIKIHNNQLIQVSYKLTHSMSLLEVFLLVLVAPLVLFLRSLILINDRCRQLPQSSSLTWHIVDGILLIFPSVLCFTLLSEFVYEIIITVVVTTVILFMITHHFIATNYQIIWKIPLYPNTNKQFLTNFRSFVNALSCISILAVDFSIFPVRFHKSELFGATLMDIGVGTYIGMSALVLKCITKPREYFKSSFTQRLACTVKSCSLIILIGLGRLALLHLFTYHQPVTEYGVHWNFFLTIAVVRLVAFGVTSLFPLSFFPLMFFWSLPLILLYQWALNNGLTHYIQYGRFEPCLNCTDIREGFLNSNREGIFSSIGLSWIYLASISIGHLLHHNMSTFYQSFKRIIQLSLLAAFTWIVTWLSQEYIQPISRCVANLPYCLWTLSIQLSFLVIFLLVDILVAFLLHSQQQQEQNKERKIEETKSENRLSIKQLQPELLKAVNSYQLIYFLAANLLTGLVNVIIRDTPVWKSIAFLILSGYQTILIVTAVLLNTK</sequence>
<feature type="transmembrane region" description="Helical" evidence="5">
    <location>
        <begin position="696"/>
        <end position="718"/>
    </location>
</feature>
<comment type="caution">
    <text evidence="6">The sequence shown here is derived from an EMBL/GenBank/DDBJ whole genome shotgun (WGS) entry which is preliminary data.</text>
</comment>
<feature type="transmembrane region" description="Helical" evidence="5">
    <location>
        <begin position="386"/>
        <end position="407"/>
    </location>
</feature>
<dbReference type="GO" id="GO:0072659">
    <property type="term" value="P:protein localization to plasma membrane"/>
    <property type="evidence" value="ECO:0007669"/>
    <property type="project" value="TreeGrafter"/>
</dbReference>
<feature type="transmembrane region" description="Helical" evidence="5">
    <location>
        <begin position="428"/>
        <end position="449"/>
    </location>
</feature>
<comment type="subcellular location">
    <subcellularLocation>
        <location evidence="1">Membrane</location>
        <topology evidence="1">Multi-pass membrane protein</topology>
    </subcellularLocation>
</comment>
<reference evidence="6 7" key="1">
    <citation type="journal article" date="2023" name="BMC Biol.">
        <title>The compact genome of the sponge Oopsacas minuta (Hexactinellida) is lacking key metazoan core genes.</title>
        <authorList>
            <person name="Santini S."/>
            <person name="Schenkelaars Q."/>
            <person name="Jourda C."/>
            <person name="Duchesne M."/>
            <person name="Belahbib H."/>
            <person name="Rocher C."/>
            <person name="Selva M."/>
            <person name="Riesgo A."/>
            <person name="Vervoort M."/>
            <person name="Leys S.P."/>
            <person name="Kodjabachian L."/>
            <person name="Le Bivic A."/>
            <person name="Borchiellini C."/>
            <person name="Claverie J.M."/>
            <person name="Renard E."/>
        </authorList>
    </citation>
    <scope>NUCLEOTIDE SEQUENCE [LARGE SCALE GENOMIC DNA]</scope>
    <source>
        <strain evidence="6">SPO-2</strain>
    </source>
</reference>
<feature type="transmembrane region" description="Helical" evidence="5">
    <location>
        <begin position="314"/>
        <end position="339"/>
    </location>
</feature>
<evidence type="ECO:0000256" key="4">
    <source>
        <dbReference type="ARBA" id="ARBA00023136"/>
    </source>
</evidence>
<feature type="transmembrane region" description="Helical" evidence="5">
    <location>
        <begin position="461"/>
        <end position="479"/>
    </location>
</feature>
<dbReference type="Pfam" id="PF06423">
    <property type="entry name" value="GWT1"/>
    <property type="match status" value="1"/>
</dbReference>
<evidence type="ECO:0000256" key="3">
    <source>
        <dbReference type="ARBA" id="ARBA00022989"/>
    </source>
</evidence>
<evidence type="ECO:0000256" key="5">
    <source>
        <dbReference type="SAM" id="Phobius"/>
    </source>
</evidence>
<dbReference type="GO" id="GO:0032216">
    <property type="term" value="F:glucosaminyl-phosphatidylinositol O-acyltransferase activity"/>
    <property type="evidence" value="ECO:0007669"/>
    <property type="project" value="TreeGrafter"/>
</dbReference>
<proteinExistence type="predicted"/>
<feature type="transmembrane region" description="Helical" evidence="5">
    <location>
        <begin position="673"/>
        <end position="690"/>
    </location>
</feature>
<feature type="transmembrane region" description="Helical" evidence="5">
    <location>
        <begin position="286"/>
        <end position="308"/>
    </location>
</feature>
<keyword evidence="7" id="KW-1185">Reference proteome</keyword>
<organism evidence="6 7">
    <name type="scientific">Oopsacas minuta</name>
    <dbReference type="NCBI Taxonomy" id="111878"/>
    <lineage>
        <taxon>Eukaryota</taxon>
        <taxon>Metazoa</taxon>
        <taxon>Porifera</taxon>
        <taxon>Hexactinellida</taxon>
        <taxon>Hexasterophora</taxon>
        <taxon>Lyssacinosida</taxon>
        <taxon>Leucopsacidae</taxon>
        <taxon>Oopsacas</taxon>
    </lineage>
</organism>
<dbReference type="EMBL" id="JAKMXF010000111">
    <property type="protein sequence ID" value="KAI6657801.1"/>
    <property type="molecule type" value="Genomic_DNA"/>
</dbReference>
<feature type="transmembrane region" description="Helical" evidence="5">
    <location>
        <begin position="486"/>
        <end position="504"/>
    </location>
</feature>
<feature type="transmembrane region" description="Helical" evidence="5">
    <location>
        <begin position="572"/>
        <end position="591"/>
    </location>
</feature>
<name>A0AAV7K8X4_9METZ</name>
<feature type="transmembrane region" description="Helical" evidence="5">
    <location>
        <begin position="611"/>
        <end position="632"/>
    </location>
</feature>
<keyword evidence="3 5" id="KW-1133">Transmembrane helix</keyword>
<dbReference type="PANTHER" id="PTHR20661">
    <property type="entry name" value="PHOSPHATIDYLINOSITOL-GLYCAN BIOSYNTHESIS CLASS W PROTEIN"/>
    <property type="match status" value="1"/>
</dbReference>
<keyword evidence="4 5" id="KW-0472">Membrane</keyword>
<dbReference type="GO" id="GO:0006506">
    <property type="term" value="P:GPI anchor biosynthetic process"/>
    <property type="evidence" value="ECO:0007669"/>
    <property type="project" value="InterPro"/>
</dbReference>
<evidence type="ECO:0000256" key="2">
    <source>
        <dbReference type="ARBA" id="ARBA00022692"/>
    </source>
</evidence>
<dbReference type="PANTHER" id="PTHR20661:SF0">
    <property type="entry name" value="PHOSPHATIDYLINOSITOL-GLYCAN BIOSYNTHESIS CLASS W PROTEIN"/>
    <property type="match status" value="1"/>
</dbReference>
<dbReference type="Proteomes" id="UP001165289">
    <property type="component" value="Unassembled WGS sequence"/>
</dbReference>
<feature type="transmembrane region" description="Helical" evidence="5">
    <location>
        <begin position="360"/>
        <end position="380"/>
    </location>
</feature>
<evidence type="ECO:0000256" key="1">
    <source>
        <dbReference type="ARBA" id="ARBA00004141"/>
    </source>
</evidence>
<accession>A0AAV7K8X4</accession>
<feature type="transmembrane region" description="Helical" evidence="5">
    <location>
        <begin position="254"/>
        <end position="274"/>
    </location>
</feature>